<dbReference type="EMBL" id="JACCBX010000008">
    <property type="protein sequence ID" value="NYE07009.1"/>
    <property type="molecule type" value="Genomic_DNA"/>
</dbReference>
<evidence type="ECO:0000313" key="2">
    <source>
        <dbReference type="Proteomes" id="UP000548423"/>
    </source>
</evidence>
<dbReference type="AlphaFoldDB" id="A0A852TFY7"/>
<dbReference type="Proteomes" id="UP000548423">
    <property type="component" value="Unassembled WGS sequence"/>
</dbReference>
<gene>
    <name evidence="1" type="ORF">F4694_003794</name>
</gene>
<proteinExistence type="predicted"/>
<organism evidence="1 2">
    <name type="scientific">Neobacillus niacini</name>
    <dbReference type="NCBI Taxonomy" id="86668"/>
    <lineage>
        <taxon>Bacteria</taxon>
        <taxon>Bacillati</taxon>
        <taxon>Bacillota</taxon>
        <taxon>Bacilli</taxon>
        <taxon>Bacillales</taxon>
        <taxon>Bacillaceae</taxon>
        <taxon>Neobacillus</taxon>
    </lineage>
</organism>
<protein>
    <submittedName>
        <fullName evidence="1">Uncharacterized protein</fullName>
    </submittedName>
</protein>
<name>A0A852TFY7_9BACI</name>
<reference evidence="2" key="1">
    <citation type="submission" date="2020-07" db="EMBL/GenBank/DDBJ databases">
        <authorList>
            <person name="Partida-Martinez L."/>
            <person name="Huntemann M."/>
            <person name="Clum A."/>
            <person name="Wang J."/>
            <person name="Palaniappan K."/>
            <person name="Ritter S."/>
            <person name="Chen I.-M."/>
            <person name="Stamatis D."/>
            <person name="Reddy T."/>
            <person name="O'Malley R."/>
            <person name="Daum C."/>
            <person name="Shapiro N."/>
            <person name="Ivanova N."/>
            <person name="Kyrpides N."/>
            <person name="Woyke T."/>
        </authorList>
    </citation>
    <scope>NUCLEOTIDE SEQUENCE [LARGE SCALE GENOMIC DNA]</scope>
    <source>
        <strain evidence="2">AT2.8</strain>
    </source>
</reference>
<sequence>MMINSINNAVNIIECFSVENSEMAYLKFRPYYRWIRVRSSHHQDFAQLRNSRQDAE</sequence>
<reference evidence="2" key="2">
    <citation type="submission" date="2020-08" db="EMBL/GenBank/DDBJ databases">
        <title>The Agave Microbiome: Exploring the role of microbial communities in plant adaptations to desert environments.</title>
        <authorList>
            <person name="Partida-Martinez L.P."/>
        </authorList>
    </citation>
    <scope>NUCLEOTIDE SEQUENCE [LARGE SCALE GENOMIC DNA]</scope>
    <source>
        <strain evidence="2">AT2.8</strain>
    </source>
</reference>
<evidence type="ECO:0000313" key="1">
    <source>
        <dbReference type="EMBL" id="NYE07009.1"/>
    </source>
</evidence>
<accession>A0A852TFY7</accession>
<comment type="caution">
    <text evidence="1">The sequence shown here is derived from an EMBL/GenBank/DDBJ whole genome shotgun (WGS) entry which is preliminary data.</text>
</comment>